<reference evidence="7" key="1">
    <citation type="submission" date="2021-01" db="EMBL/GenBank/DDBJ databases">
        <title>Whole genome shotgun sequence of Cellulomonas chitinilytica NBRC 110799.</title>
        <authorList>
            <person name="Komaki H."/>
            <person name="Tamura T."/>
        </authorList>
    </citation>
    <scope>NUCLEOTIDE SEQUENCE</scope>
    <source>
        <strain evidence="7">NBRC 110799</strain>
    </source>
</reference>
<dbReference type="GO" id="GO:0016020">
    <property type="term" value="C:membrane"/>
    <property type="evidence" value="ECO:0007669"/>
    <property type="project" value="UniProtKB-SubCell"/>
</dbReference>
<evidence type="ECO:0000259" key="6">
    <source>
        <dbReference type="Pfam" id="PF14378"/>
    </source>
</evidence>
<sequence length="274" mass="29618">MVTATQADRPATTRSRAAALRELALVVGLYVAYSATRLAVGGQWGAAREHADQLLRVERDLHLDVELWLNTIVTPVTWLAVPSSYWYATMHFVVTPAVLVLLYRKHPVLYRPARTALMAATLVALLGYYFFPTAPPRLVGGGYVDTLSATSQYGWWPSAAEAAAGGGSVTNQVAAMPSMHVGWALWVSIVLAALARRWWLKVLAFGYVATTTSVVVLTANHWVLDAVAGVVLVGACWVVASRAHRPPPASTQAPVHDLRRPLDEVDDGRTLAAS</sequence>
<evidence type="ECO:0000256" key="1">
    <source>
        <dbReference type="ARBA" id="ARBA00004141"/>
    </source>
</evidence>
<dbReference type="PANTHER" id="PTHR31310">
    <property type="match status" value="1"/>
</dbReference>
<dbReference type="PANTHER" id="PTHR31310:SF7">
    <property type="entry name" value="PA-PHOSPHATASE RELATED-FAMILY PROTEIN DDB_G0268928"/>
    <property type="match status" value="1"/>
</dbReference>
<evidence type="ECO:0000313" key="8">
    <source>
        <dbReference type="Proteomes" id="UP000632740"/>
    </source>
</evidence>
<dbReference type="EMBL" id="BONK01000003">
    <property type="protein sequence ID" value="GIG20462.1"/>
    <property type="molecule type" value="Genomic_DNA"/>
</dbReference>
<feature type="transmembrane region" description="Helical" evidence="5">
    <location>
        <begin position="173"/>
        <end position="191"/>
    </location>
</feature>
<proteinExistence type="predicted"/>
<gene>
    <name evidence="7" type="ORF">Cch01nite_11860</name>
</gene>
<keyword evidence="4 5" id="KW-0472">Membrane</keyword>
<dbReference type="InterPro" id="IPR052185">
    <property type="entry name" value="IPC_Synthase-Related"/>
</dbReference>
<comment type="caution">
    <text evidence="7">The sequence shown here is derived from an EMBL/GenBank/DDBJ whole genome shotgun (WGS) entry which is preliminary data.</text>
</comment>
<dbReference type="Pfam" id="PF14378">
    <property type="entry name" value="PAP2_3"/>
    <property type="match status" value="1"/>
</dbReference>
<comment type="subcellular location">
    <subcellularLocation>
        <location evidence="1">Membrane</location>
        <topology evidence="1">Multi-pass membrane protein</topology>
    </subcellularLocation>
</comment>
<keyword evidence="3 5" id="KW-1133">Transmembrane helix</keyword>
<name>A0A919P1K5_9CELL</name>
<evidence type="ECO:0000256" key="3">
    <source>
        <dbReference type="ARBA" id="ARBA00022989"/>
    </source>
</evidence>
<evidence type="ECO:0000313" key="7">
    <source>
        <dbReference type="EMBL" id="GIG20462.1"/>
    </source>
</evidence>
<evidence type="ECO:0000256" key="2">
    <source>
        <dbReference type="ARBA" id="ARBA00022692"/>
    </source>
</evidence>
<feature type="transmembrane region" description="Helical" evidence="5">
    <location>
        <begin position="115"/>
        <end position="131"/>
    </location>
</feature>
<keyword evidence="8" id="KW-1185">Reference proteome</keyword>
<feature type="domain" description="Inositolphosphotransferase Aur1/Ipt1" evidence="6">
    <location>
        <begin position="53"/>
        <end position="237"/>
    </location>
</feature>
<accession>A0A919P1K5</accession>
<evidence type="ECO:0000256" key="5">
    <source>
        <dbReference type="SAM" id="Phobius"/>
    </source>
</evidence>
<evidence type="ECO:0000256" key="4">
    <source>
        <dbReference type="ARBA" id="ARBA00023136"/>
    </source>
</evidence>
<feature type="transmembrane region" description="Helical" evidence="5">
    <location>
        <begin position="198"/>
        <end position="216"/>
    </location>
</feature>
<organism evidence="7 8">
    <name type="scientific">Cellulomonas chitinilytica</name>
    <dbReference type="NCBI Taxonomy" id="398759"/>
    <lineage>
        <taxon>Bacteria</taxon>
        <taxon>Bacillati</taxon>
        <taxon>Actinomycetota</taxon>
        <taxon>Actinomycetes</taxon>
        <taxon>Micrococcales</taxon>
        <taxon>Cellulomonadaceae</taxon>
        <taxon>Cellulomonas</taxon>
    </lineage>
</organism>
<dbReference type="AlphaFoldDB" id="A0A919P1K5"/>
<feature type="transmembrane region" description="Helical" evidence="5">
    <location>
        <begin position="85"/>
        <end position="103"/>
    </location>
</feature>
<protein>
    <recommendedName>
        <fullName evidence="6">Inositolphosphotransferase Aur1/Ipt1 domain-containing protein</fullName>
    </recommendedName>
</protein>
<dbReference type="InterPro" id="IPR026841">
    <property type="entry name" value="Aur1/Ipt1"/>
</dbReference>
<dbReference type="RefSeq" id="WP_203749868.1">
    <property type="nucleotide sequence ID" value="NZ_BONK01000003.1"/>
</dbReference>
<dbReference type="CDD" id="cd03386">
    <property type="entry name" value="PAP2_Aur1_like"/>
    <property type="match status" value="1"/>
</dbReference>
<dbReference type="Proteomes" id="UP000632740">
    <property type="component" value="Unassembled WGS sequence"/>
</dbReference>
<keyword evidence="2 5" id="KW-0812">Transmembrane</keyword>